<dbReference type="Proteomes" id="UP001281656">
    <property type="component" value="Unassembled WGS sequence"/>
</dbReference>
<feature type="region of interest" description="Disordered" evidence="1">
    <location>
        <begin position="156"/>
        <end position="226"/>
    </location>
</feature>
<dbReference type="EMBL" id="JARUJP010000008">
    <property type="protein sequence ID" value="MDW8801306.1"/>
    <property type="molecule type" value="Genomic_DNA"/>
</dbReference>
<evidence type="ECO:0000313" key="2">
    <source>
        <dbReference type="EMBL" id="MDW8801306.1"/>
    </source>
</evidence>
<organism evidence="2 3">
    <name type="scientific">Clostridium tanneri</name>
    <dbReference type="NCBI Taxonomy" id="3037988"/>
    <lineage>
        <taxon>Bacteria</taxon>
        <taxon>Bacillati</taxon>
        <taxon>Bacillota</taxon>
        <taxon>Clostridia</taxon>
        <taxon>Eubacteriales</taxon>
        <taxon>Clostridiaceae</taxon>
        <taxon>Clostridium</taxon>
    </lineage>
</organism>
<keyword evidence="3" id="KW-1185">Reference proteome</keyword>
<dbReference type="RefSeq" id="WP_318797930.1">
    <property type="nucleotide sequence ID" value="NZ_JARUJP010000008.1"/>
</dbReference>
<protein>
    <submittedName>
        <fullName evidence="2">Uncharacterized protein</fullName>
    </submittedName>
</protein>
<proteinExistence type="predicted"/>
<gene>
    <name evidence="2" type="ORF">P8V03_09080</name>
</gene>
<name>A0ABU4JTN3_9CLOT</name>
<reference evidence="2 3" key="1">
    <citation type="submission" date="2023-04" db="EMBL/GenBank/DDBJ databases">
        <title>Clostridium tannerae sp. nov., isolated from the fecal material of an alpaca.</title>
        <authorList>
            <person name="Miller S."/>
            <person name="Hendry M."/>
            <person name="King J."/>
            <person name="Sankaranarayanan K."/>
            <person name="Lawson P.A."/>
        </authorList>
    </citation>
    <scope>NUCLEOTIDE SEQUENCE [LARGE SCALE GENOMIC DNA]</scope>
    <source>
        <strain evidence="2 3">A1-XYC3</strain>
    </source>
</reference>
<comment type="caution">
    <text evidence="2">The sequence shown here is derived from an EMBL/GenBank/DDBJ whole genome shotgun (WGS) entry which is preliminary data.</text>
</comment>
<accession>A0ABU4JTN3</accession>
<sequence>MANSVTLAGYTITFIDAVCNSNNTQTWRYAVSITTTSPPGGEISNWVLQLCSNPVQDVVSFSAPAGITAETGTFRSCLSNTVPPPPITTFNGIKYNGVNNNNVTGIYTFTINGCFQQADVNVAVKTGGGDPSPETCFIGVITGPSCTLITPTTAAPTTAAPTTAAPTTAAPTTAAPTTAAPTTAAPTTAAPTTAAPTTAAPTTAAPTTAAPTTAAPTTAAPTTAAPTPTPCPCCFVNQKSVVYADCELEKSEAFDNITLNCTGRFLDVNVTLVNVCPNKHVSIGVLVYDDQKRLISIKVCRLFTGDGPNCIPSLNAGKFCFVFDDDPCPPPRTFTVRIVANYLELTRD</sequence>
<evidence type="ECO:0000256" key="1">
    <source>
        <dbReference type="SAM" id="MobiDB-lite"/>
    </source>
</evidence>
<evidence type="ECO:0000313" key="3">
    <source>
        <dbReference type="Proteomes" id="UP001281656"/>
    </source>
</evidence>